<dbReference type="InterPro" id="IPR054306">
    <property type="entry name" value="TtuA-like_LIM_N"/>
</dbReference>
<dbReference type="InterPro" id="IPR011063">
    <property type="entry name" value="TilS/TtcA_N"/>
</dbReference>
<dbReference type="GO" id="GO:0002144">
    <property type="term" value="C:cytosolic tRNA wobble base thiouridylase complex"/>
    <property type="evidence" value="ECO:0007669"/>
    <property type="project" value="TreeGrafter"/>
</dbReference>
<evidence type="ECO:0000313" key="6">
    <source>
        <dbReference type="Proteomes" id="UP000244066"/>
    </source>
</evidence>
<feature type="domain" description="tRNA(Ile)-lysidine/2-thiocytidine synthase N-terminal" evidence="3">
    <location>
        <begin position="57"/>
        <end position="250"/>
    </location>
</feature>
<dbReference type="GO" id="GO:0016740">
    <property type="term" value="F:transferase activity"/>
    <property type="evidence" value="ECO:0007669"/>
    <property type="project" value="UniProtKB-KW"/>
</dbReference>
<dbReference type="Pfam" id="PF22082">
    <property type="entry name" value="TtuA_LIM_N"/>
    <property type="match status" value="1"/>
</dbReference>
<keyword evidence="2" id="KW-0862">Zinc</keyword>
<dbReference type="EMBL" id="NDWU01000029">
    <property type="protein sequence ID" value="PUA31062.1"/>
    <property type="molecule type" value="Genomic_DNA"/>
</dbReference>
<dbReference type="GO" id="GO:0046872">
    <property type="term" value="F:metal ion binding"/>
    <property type="evidence" value="ECO:0007669"/>
    <property type="project" value="UniProtKB-KW"/>
</dbReference>
<dbReference type="Gene3D" id="3.40.50.620">
    <property type="entry name" value="HUPs"/>
    <property type="match status" value="1"/>
</dbReference>
<evidence type="ECO:0000313" key="5">
    <source>
        <dbReference type="EMBL" id="PUA31062.1"/>
    </source>
</evidence>
<feature type="binding site" evidence="2">
    <location>
        <position position="300"/>
    </location>
    <ligand>
        <name>Zn(2+)</name>
        <dbReference type="ChEBI" id="CHEBI:29105"/>
        <label>2</label>
    </ligand>
</feature>
<dbReference type="GO" id="GO:0000049">
    <property type="term" value="F:tRNA binding"/>
    <property type="evidence" value="ECO:0007669"/>
    <property type="project" value="InterPro"/>
</dbReference>
<dbReference type="AlphaFoldDB" id="A0A2R7Y2M5"/>
<dbReference type="NCBIfam" id="TIGR00269">
    <property type="entry name" value="TIGR00269 family protein"/>
    <property type="match status" value="1"/>
</dbReference>
<feature type="binding site" evidence="2">
    <location>
        <position position="297"/>
    </location>
    <ligand>
        <name>Zn(2+)</name>
        <dbReference type="ChEBI" id="CHEBI:29105"/>
        <label>2</label>
    </ligand>
</feature>
<evidence type="ECO:0000256" key="2">
    <source>
        <dbReference type="PIRSR" id="PIRSR004976-50"/>
    </source>
</evidence>
<proteinExistence type="predicted"/>
<dbReference type="PANTHER" id="PTHR11807">
    <property type="entry name" value="ATPASES OF THE PP SUPERFAMILY-RELATED"/>
    <property type="match status" value="1"/>
</dbReference>
<dbReference type="Proteomes" id="UP000244066">
    <property type="component" value="Unassembled WGS sequence"/>
</dbReference>
<dbReference type="PANTHER" id="PTHR11807:SF12">
    <property type="entry name" value="CYTOPLASMIC TRNA 2-THIOLATION PROTEIN 1"/>
    <property type="match status" value="1"/>
</dbReference>
<keyword evidence="2" id="KW-0479">Metal-binding</keyword>
<gene>
    <name evidence="5" type="ORF">B9J98_07985</name>
</gene>
<dbReference type="Pfam" id="PF01171">
    <property type="entry name" value="ATP_bind_3"/>
    <property type="match status" value="1"/>
</dbReference>
<keyword evidence="1" id="KW-0808">Transferase</keyword>
<feature type="binding site" evidence="2">
    <location>
        <position position="29"/>
    </location>
    <ligand>
        <name>Zn(2+)</name>
        <dbReference type="ChEBI" id="CHEBI:29105"/>
        <label>1</label>
    </ligand>
</feature>
<feature type="binding site" evidence="2">
    <location>
        <position position="32"/>
    </location>
    <ligand>
        <name>Zn(2+)</name>
        <dbReference type="ChEBI" id="CHEBI:29105"/>
        <label>1</label>
    </ligand>
</feature>
<dbReference type="InterPro" id="IPR000541">
    <property type="entry name" value="Ncs6/Tuc1/Ctu1"/>
</dbReference>
<evidence type="ECO:0000259" key="4">
    <source>
        <dbReference type="Pfam" id="PF22082"/>
    </source>
</evidence>
<sequence length="317" mass="35227">MSGPEEFLCSVCGKGKVVYFRPYSGERLCSKCFTKTFEKRVVRTIARYDMLRYDDRIAVAVSGGKDSLALLKVLAKIERRFPASSVVAVTVDEGISVYRDEAIRHAEDFISKMGCVDHVKVSFKELFGFTLDDVVKSGEVDRAGVKPCTVCGVLRRRALDIAARRAGATVLATAHTLDDVVQTYLMNMLRGDVDKQPFGTRAELEGLVPRVAPFKLTPEVEVVMYAYLHGIPFQSHVCPYARTSMRDMIRNFLTEYEEAYPGTLYTALMSFEKLMKPSTAVLQKCEACGVPTSRKVCRACEILSCLGVEGVPVRKNA</sequence>
<comment type="caution">
    <text evidence="5">The sequence shown here is derived from an EMBL/GenBank/DDBJ whole genome shotgun (WGS) entry which is preliminary data.</text>
</comment>
<evidence type="ECO:0000259" key="3">
    <source>
        <dbReference type="Pfam" id="PF01171"/>
    </source>
</evidence>
<dbReference type="InterPro" id="IPR035107">
    <property type="entry name" value="tRNA_thiolation_TtcA_Ctu1"/>
</dbReference>
<feature type="binding site" evidence="2">
    <location>
        <position position="288"/>
    </location>
    <ligand>
        <name>Zn(2+)</name>
        <dbReference type="ChEBI" id="CHEBI:29105"/>
        <label>2</label>
    </ligand>
</feature>
<feature type="binding site" evidence="2">
    <location>
        <position position="285"/>
    </location>
    <ligand>
        <name>Zn(2+)</name>
        <dbReference type="ChEBI" id="CHEBI:29105"/>
        <label>2</label>
    </ligand>
</feature>
<evidence type="ECO:0000256" key="1">
    <source>
        <dbReference type="ARBA" id="ARBA00022679"/>
    </source>
</evidence>
<reference evidence="5 6" key="1">
    <citation type="submission" date="2017-04" db="EMBL/GenBank/DDBJ databases">
        <title>Draft Aigarchaeota genome from a New Zealand hot spring.</title>
        <authorList>
            <person name="Reysenbach A.-L."/>
            <person name="Donaho J.A."/>
            <person name="Gerhart J."/>
            <person name="Kelley J.F."/>
            <person name="Kouba K."/>
            <person name="Podar M."/>
            <person name="Stott M."/>
        </authorList>
    </citation>
    <scope>NUCLEOTIDE SEQUENCE [LARGE SCALE GENOMIC DNA]</scope>
    <source>
        <strain evidence="5">NZ13_MG1</strain>
    </source>
</reference>
<dbReference type="GO" id="GO:0002143">
    <property type="term" value="P:tRNA wobble position uridine thiolation"/>
    <property type="evidence" value="ECO:0007669"/>
    <property type="project" value="TreeGrafter"/>
</dbReference>
<dbReference type="InterPro" id="IPR014729">
    <property type="entry name" value="Rossmann-like_a/b/a_fold"/>
</dbReference>
<dbReference type="PIRSF" id="PIRSF004976">
    <property type="entry name" value="ATPase_YdaO"/>
    <property type="match status" value="1"/>
</dbReference>
<protein>
    <submittedName>
        <fullName evidence="5">TIGR00269 family protein</fullName>
    </submittedName>
</protein>
<organism evidence="5 6">
    <name type="scientific">Candidatus Terraquivivens tikiterensis</name>
    <dbReference type="NCBI Taxonomy" id="1980982"/>
    <lineage>
        <taxon>Archaea</taxon>
        <taxon>Nitrososphaerota</taxon>
        <taxon>Candidatus Wolframiiraptoraceae</taxon>
        <taxon>Candidatus Terraquivivens</taxon>
    </lineage>
</organism>
<accession>A0A2R7Y2M5</accession>
<name>A0A2R7Y2M5_9ARCH</name>
<feature type="domain" description="2-thiouridine synthetase TtuA-like N-terminal LIM" evidence="4">
    <location>
        <begin position="9"/>
        <end position="33"/>
    </location>
</feature>
<feature type="binding site" evidence="2">
    <location>
        <position position="9"/>
    </location>
    <ligand>
        <name>Zn(2+)</name>
        <dbReference type="ChEBI" id="CHEBI:29105"/>
        <label>1</label>
    </ligand>
</feature>
<feature type="binding site" evidence="2">
    <location>
        <position position="12"/>
    </location>
    <ligand>
        <name>Zn(2+)</name>
        <dbReference type="ChEBI" id="CHEBI:29105"/>
        <label>1</label>
    </ligand>
</feature>
<dbReference type="SUPFAM" id="SSF52402">
    <property type="entry name" value="Adenine nucleotide alpha hydrolases-like"/>
    <property type="match status" value="1"/>
</dbReference>